<dbReference type="SUPFAM" id="SSF49562">
    <property type="entry name" value="C2 domain (Calcium/lipid-binding domain, CaLB)"/>
    <property type="match status" value="1"/>
</dbReference>
<keyword evidence="2" id="KW-0106">Calcium</keyword>
<comment type="caution">
    <text evidence="4">The sequence shown here is derived from an EMBL/GenBank/DDBJ whole genome shotgun (WGS) entry which is preliminary data.</text>
</comment>
<protein>
    <recommendedName>
        <fullName evidence="3">C2 domain-containing protein</fullName>
    </recommendedName>
</protein>
<dbReference type="Gene3D" id="2.60.40.150">
    <property type="entry name" value="C2 domain"/>
    <property type="match status" value="1"/>
</dbReference>
<dbReference type="PROSITE" id="PS50004">
    <property type="entry name" value="C2"/>
    <property type="match status" value="1"/>
</dbReference>
<dbReference type="PANTHER" id="PTHR46502">
    <property type="entry name" value="C2 DOMAIN-CONTAINING"/>
    <property type="match status" value="1"/>
</dbReference>
<dbReference type="InterPro" id="IPR035892">
    <property type="entry name" value="C2_domain_sf"/>
</dbReference>
<dbReference type="EMBL" id="QEAQ01000198">
    <property type="protein sequence ID" value="TPX53740.1"/>
    <property type="molecule type" value="Genomic_DNA"/>
</dbReference>
<dbReference type="STRING" id="109895.A0A507DS93"/>
<dbReference type="AlphaFoldDB" id="A0A507DS93"/>
<name>A0A507DS93_9FUNG</name>
<evidence type="ECO:0000313" key="5">
    <source>
        <dbReference type="Proteomes" id="UP000318582"/>
    </source>
</evidence>
<evidence type="ECO:0000256" key="1">
    <source>
        <dbReference type="ARBA" id="ARBA00022723"/>
    </source>
</evidence>
<evidence type="ECO:0000313" key="4">
    <source>
        <dbReference type="EMBL" id="TPX53740.1"/>
    </source>
</evidence>
<evidence type="ECO:0000259" key="3">
    <source>
        <dbReference type="PROSITE" id="PS50004"/>
    </source>
</evidence>
<keyword evidence="1" id="KW-0479">Metal-binding</keyword>
<keyword evidence="5" id="KW-1185">Reference proteome</keyword>
<organism evidence="4 5">
    <name type="scientific">Powellomyces hirtus</name>
    <dbReference type="NCBI Taxonomy" id="109895"/>
    <lineage>
        <taxon>Eukaryota</taxon>
        <taxon>Fungi</taxon>
        <taxon>Fungi incertae sedis</taxon>
        <taxon>Chytridiomycota</taxon>
        <taxon>Chytridiomycota incertae sedis</taxon>
        <taxon>Chytridiomycetes</taxon>
        <taxon>Spizellomycetales</taxon>
        <taxon>Powellomycetaceae</taxon>
        <taxon>Powellomyces</taxon>
    </lineage>
</organism>
<dbReference type="Pfam" id="PF00168">
    <property type="entry name" value="C2"/>
    <property type="match status" value="1"/>
</dbReference>
<dbReference type="CDD" id="cd00030">
    <property type="entry name" value="C2"/>
    <property type="match status" value="1"/>
</dbReference>
<sequence>MPLIVKLISVAGLKDEDDLGGNDLYVRLSTDNSTWVDSTVRKGAGKQAVFDEVFTFTTDPSGTLYLEVWDKDVGTDDKLGTAKISLSDVGAERDVAVELKKNILKRHAGLVNLKVGFQ</sequence>
<dbReference type="InterPro" id="IPR000008">
    <property type="entry name" value="C2_dom"/>
</dbReference>
<dbReference type="SMART" id="SM00239">
    <property type="entry name" value="C2"/>
    <property type="match status" value="1"/>
</dbReference>
<accession>A0A507DS93</accession>
<reference evidence="4 5" key="1">
    <citation type="journal article" date="2019" name="Sci. Rep.">
        <title>Comparative genomics of chytrid fungi reveal insights into the obligate biotrophic and pathogenic lifestyle of Synchytrium endobioticum.</title>
        <authorList>
            <person name="van de Vossenberg B.T.L.H."/>
            <person name="Warris S."/>
            <person name="Nguyen H.D.T."/>
            <person name="van Gent-Pelzer M.P.E."/>
            <person name="Joly D.L."/>
            <person name="van de Geest H.C."/>
            <person name="Bonants P.J.M."/>
            <person name="Smith D.S."/>
            <person name="Levesque C.A."/>
            <person name="van der Lee T.A.J."/>
        </authorList>
    </citation>
    <scope>NUCLEOTIDE SEQUENCE [LARGE SCALE GENOMIC DNA]</scope>
    <source>
        <strain evidence="4 5">CBS 809.83</strain>
    </source>
</reference>
<dbReference type="Proteomes" id="UP000318582">
    <property type="component" value="Unassembled WGS sequence"/>
</dbReference>
<gene>
    <name evidence="4" type="ORF">PhCBS80983_g06191</name>
</gene>
<feature type="domain" description="C2" evidence="3">
    <location>
        <begin position="1"/>
        <end position="99"/>
    </location>
</feature>
<evidence type="ECO:0000256" key="2">
    <source>
        <dbReference type="ARBA" id="ARBA00022837"/>
    </source>
</evidence>
<dbReference type="GO" id="GO:0046872">
    <property type="term" value="F:metal ion binding"/>
    <property type="evidence" value="ECO:0007669"/>
    <property type="project" value="UniProtKB-KW"/>
</dbReference>
<dbReference type="PANTHER" id="PTHR46502:SF2">
    <property type="entry name" value="16 KDA PHLOEM PROTEIN 2"/>
    <property type="match status" value="1"/>
</dbReference>
<proteinExistence type="predicted"/>